<dbReference type="EC" id="5.2.1.8" evidence="2"/>
<evidence type="ECO:0000313" key="8">
    <source>
        <dbReference type="EMBL" id="MEC5423529.1"/>
    </source>
</evidence>
<comment type="caution">
    <text evidence="8">The sequence shown here is derived from an EMBL/GenBank/DDBJ whole genome shotgun (WGS) entry which is preliminary data.</text>
</comment>
<keyword evidence="5" id="KW-0413">Isomerase</keyword>
<accession>A0ABU6KGF4</accession>
<organism evidence="8 9">
    <name type="scientific">Virgibacillus tibetensis</name>
    <dbReference type="NCBI Taxonomy" id="3042313"/>
    <lineage>
        <taxon>Bacteria</taxon>
        <taxon>Bacillati</taxon>
        <taxon>Bacillota</taxon>
        <taxon>Bacilli</taxon>
        <taxon>Bacillales</taxon>
        <taxon>Bacillaceae</taxon>
        <taxon>Virgibacillus</taxon>
    </lineage>
</organism>
<dbReference type="Proteomes" id="UP001335737">
    <property type="component" value="Unassembled WGS sequence"/>
</dbReference>
<dbReference type="InterPro" id="IPR050245">
    <property type="entry name" value="PrsA_foldase"/>
</dbReference>
<sequence>MTLNKKWIISLLFAALVLTLAACGNDDESAEDNNDEAEEAAPGTEQPEMPEPDLEGIPEVVAEVNGEEITREEFETTYQGQFQQASLQAMMSGQEIDQDQLKGQIAEGLVGQRLLIQEADNSGIEASEEEIDEILDQLVEQNGMESRDEFLAALEEQQGMSEEEVRSELELQVKVDQLIARESGDIEPTDEEMEELYEEFAAQQEEHAAGEDGEETDVPSFEEMKPDLEAQVKRQKEAEASQLLVEKLREDADVTIHI</sequence>
<gene>
    <name evidence="8" type="ORF">QGM71_08485</name>
</gene>
<feature type="signal peptide" evidence="7">
    <location>
        <begin position="1"/>
        <end position="24"/>
    </location>
</feature>
<dbReference type="InterPro" id="IPR027304">
    <property type="entry name" value="Trigger_fact/SurA_dom_sf"/>
</dbReference>
<feature type="region of interest" description="Disordered" evidence="6">
    <location>
        <begin position="26"/>
        <end position="57"/>
    </location>
</feature>
<dbReference type="RefSeq" id="WP_327607099.1">
    <property type="nucleotide sequence ID" value="NZ_JARZFX010000003.1"/>
</dbReference>
<feature type="region of interest" description="Disordered" evidence="6">
    <location>
        <begin position="201"/>
        <end position="225"/>
    </location>
</feature>
<proteinExistence type="predicted"/>
<evidence type="ECO:0000256" key="7">
    <source>
        <dbReference type="SAM" id="SignalP"/>
    </source>
</evidence>
<evidence type="ECO:0000256" key="5">
    <source>
        <dbReference type="ARBA" id="ARBA00023235"/>
    </source>
</evidence>
<evidence type="ECO:0000313" key="9">
    <source>
        <dbReference type="Proteomes" id="UP001335737"/>
    </source>
</evidence>
<protein>
    <recommendedName>
        <fullName evidence="2">peptidylprolyl isomerase</fullName>
        <ecNumber evidence="2">5.2.1.8</ecNumber>
    </recommendedName>
</protein>
<feature type="compositionally biased region" description="Acidic residues" evidence="6">
    <location>
        <begin position="26"/>
        <end position="39"/>
    </location>
</feature>
<dbReference type="EMBL" id="JARZFX010000003">
    <property type="protein sequence ID" value="MEC5423529.1"/>
    <property type="molecule type" value="Genomic_DNA"/>
</dbReference>
<evidence type="ECO:0000256" key="3">
    <source>
        <dbReference type="ARBA" id="ARBA00022729"/>
    </source>
</evidence>
<evidence type="ECO:0000256" key="1">
    <source>
        <dbReference type="ARBA" id="ARBA00000971"/>
    </source>
</evidence>
<reference evidence="8 9" key="1">
    <citation type="journal article" date="2024" name="Int. J. Syst. Evol. Microbiol.">
        <title>Virgibacillus tibetensis sp. nov., isolated from salt lake on the Tibetan Plateau of China.</title>
        <authorList>
            <person name="Phurbu D."/>
            <person name="Liu Z.-X."/>
            <person name="Wang R."/>
            <person name="Zheng Y.-Y."/>
            <person name="Liu H.-C."/>
            <person name="Zhou Y.-G."/>
            <person name="Yu Y.-J."/>
            <person name="Li A.-H."/>
        </authorList>
    </citation>
    <scope>NUCLEOTIDE SEQUENCE [LARGE SCALE GENOMIC DNA]</scope>
    <source>
        <strain evidence="8 9">C22-A2</strain>
    </source>
</reference>
<evidence type="ECO:0000256" key="4">
    <source>
        <dbReference type="ARBA" id="ARBA00023110"/>
    </source>
</evidence>
<feature type="chain" id="PRO_5045136856" description="peptidylprolyl isomerase" evidence="7">
    <location>
        <begin position="25"/>
        <end position="258"/>
    </location>
</feature>
<name>A0ABU6KGF4_9BACI</name>
<dbReference type="Gene3D" id="1.10.4030.10">
    <property type="entry name" value="Porin chaperone SurA, peptide-binding domain"/>
    <property type="match status" value="1"/>
</dbReference>
<keyword evidence="4" id="KW-0697">Rotamase</keyword>
<evidence type="ECO:0000256" key="6">
    <source>
        <dbReference type="SAM" id="MobiDB-lite"/>
    </source>
</evidence>
<dbReference type="SUPFAM" id="SSF109998">
    <property type="entry name" value="Triger factor/SurA peptide-binding domain-like"/>
    <property type="match status" value="1"/>
</dbReference>
<dbReference type="PANTHER" id="PTHR47245:SF1">
    <property type="entry name" value="FOLDASE PROTEIN PRSA"/>
    <property type="match status" value="1"/>
</dbReference>
<keyword evidence="9" id="KW-1185">Reference proteome</keyword>
<keyword evidence="3 7" id="KW-0732">Signal</keyword>
<dbReference type="PROSITE" id="PS51257">
    <property type="entry name" value="PROKAR_LIPOPROTEIN"/>
    <property type="match status" value="1"/>
</dbReference>
<dbReference type="PANTHER" id="PTHR47245">
    <property type="entry name" value="PEPTIDYLPROLYL ISOMERASE"/>
    <property type="match status" value="1"/>
</dbReference>
<comment type="catalytic activity">
    <reaction evidence="1">
        <text>[protein]-peptidylproline (omega=180) = [protein]-peptidylproline (omega=0)</text>
        <dbReference type="Rhea" id="RHEA:16237"/>
        <dbReference type="Rhea" id="RHEA-COMP:10747"/>
        <dbReference type="Rhea" id="RHEA-COMP:10748"/>
        <dbReference type="ChEBI" id="CHEBI:83833"/>
        <dbReference type="ChEBI" id="CHEBI:83834"/>
        <dbReference type="EC" id="5.2.1.8"/>
    </reaction>
</comment>
<evidence type="ECO:0000256" key="2">
    <source>
        <dbReference type="ARBA" id="ARBA00013194"/>
    </source>
</evidence>
<dbReference type="Pfam" id="PF13624">
    <property type="entry name" value="SurA_N_3"/>
    <property type="match status" value="1"/>
</dbReference>